<accession>A0A0J1ILU1</accession>
<evidence type="ECO:0000256" key="3">
    <source>
        <dbReference type="ARBA" id="ARBA00008725"/>
    </source>
</evidence>
<evidence type="ECO:0000256" key="4">
    <source>
        <dbReference type="ARBA" id="ARBA00011529"/>
    </source>
</evidence>
<sequence length="388" mass="44108">MIKEKKMKVLQAIIMTVFIVFIGFIATMVTTLFTASTFYLWFLPIITVFYMVTVYLLIFEWGKKKAVKRARIVILVMSICGIAGYIIYEHFDKNLEVVSSQDTDLTEYMPFLEGTKAVFLKEESTFKIEGDLPRLDGSTALYPVYAGFVQAVYPQKMYSLEESEVVSSQTSEAFNRLLNREADIIFVPKPSEKQFKLAESLGVKLKLTPIGREGFIFFVHAKNPVETLSVEQIQDIYSGKIRNWKEVGGKHEKIRAFQRPEESGSQSALLRVMDGKPLMDPPTKDIVNAMEGIISETADYQNKRNAIGFSFRHFSEDMVRNGKIRNIAVDGITPTVETIKDGSYPFINEFYAITLEDNKSPQVDGFLKWMISEQGQRIVSETGYVAVE</sequence>
<organism evidence="11 12">
    <name type="scientific">Niallia circulans</name>
    <name type="common">Bacillus circulans</name>
    <dbReference type="NCBI Taxonomy" id="1397"/>
    <lineage>
        <taxon>Bacteria</taxon>
        <taxon>Bacillati</taxon>
        <taxon>Bacillota</taxon>
        <taxon>Bacilli</taxon>
        <taxon>Bacillales</taxon>
        <taxon>Bacillaceae</taxon>
        <taxon>Niallia</taxon>
    </lineage>
</organism>
<dbReference type="Gene3D" id="3.40.190.10">
    <property type="entry name" value="Periplasmic binding protein-like II"/>
    <property type="match status" value="2"/>
</dbReference>
<dbReference type="PATRIC" id="fig|1397.4.peg.4700"/>
<dbReference type="GO" id="GO:0005886">
    <property type="term" value="C:plasma membrane"/>
    <property type="evidence" value="ECO:0007669"/>
    <property type="project" value="UniProtKB-SubCell"/>
</dbReference>
<keyword evidence="7" id="KW-0564">Palmitate</keyword>
<comment type="similarity">
    <text evidence="3">Belongs to the PstS family.</text>
</comment>
<evidence type="ECO:0000313" key="11">
    <source>
        <dbReference type="EMBL" id="KLV26863.1"/>
    </source>
</evidence>
<comment type="caution">
    <text evidence="11">The sequence shown here is derived from an EMBL/GenBank/DDBJ whole genome shotgun (WGS) entry which is preliminary data.</text>
</comment>
<keyword evidence="9" id="KW-1133">Transmembrane helix</keyword>
<dbReference type="InterPro" id="IPR024370">
    <property type="entry name" value="PBP_domain"/>
</dbReference>
<comment type="subunit">
    <text evidence="4">The complex is composed of two ATP-binding proteins (PstB), two transmembrane proteins (PstC and PstA) and a solute-binding protein (PstS).</text>
</comment>
<keyword evidence="12" id="KW-1185">Reference proteome</keyword>
<evidence type="ECO:0000256" key="5">
    <source>
        <dbReference type="ARBA" id="ARBA00022592"/>
    </source>
</evidence>
<evidence type="ECO:0000256" key="9">
    <source>
        <dbReference type="SAM" id="Phobius"/>
    </source>
</evidence>
<feature type="domain" description="PBP" evidence="10">
    <location>
        <begin position="136"/>
        <end position="373"/>
    </location>
</feature>
<evidence type="ECO:0000256" key="7">
    <source>
        <dbReference type="ARBA" id="ARBA00023139"/>
    </source>
</evidence>
<protein>
    <submittedName>
        <fullName evidence="11">Membrane protein</fullName>
    </submittedName>
</protein>
<comment type="subcellular location">
    <subcellularLocation>
        <location evidence="2">Cell membrane</location>
        <topology evidence="2">Lipid-anchor</topology>
    </subcellularLocation>
</comment>
<evidence type="ECO:0000256" key="1">
    <source>
        <dbReference type="ARBA" id="ARBA00002841"/>
    </source>
</evidence>
<keyword evidence="5" id="KW-0813">Transport</keyword>
<evidence type="ECO:0000256" key="6">
    <source>
        <dbReference type="ARBA" id="ARBA00022729"/>
    </source>
</evidence>
<dbReference type="Pfam" id="PF12849">
    <property type="entry name" value="PBP_like_2"/>
    <property type="match status" value="1"/>
</dbReference>
<keyword evidence="9" id="KW-0812">Transmembrane</keyword>
<feature type="transmembrane region" description="Helical" evidence="9">
    <location>
        <begin position="70"/>
        <end position="88"/>
    </location>
</feature>
<keyword evidence="6" id="KW-0732">Signal</keyword>
<reference evidence="11 12" key="1">
    <citation type="submission" date="2015-05" db="EMBL/GenBank/DDBJ databases">
        <title>Whole genome sequence and identification of bacterial endophytes from Costus igneus.</title>
        <authorList>
            <person name="Lee Y.P."/>
            <person name="Gan H.M."/>
            <person name="Eng W."/>
            <person name="Wheatley M.S."/>
            <person name="Caraballo A."/>
            <person name="Polter S."/>
            <person name="Savka M.A."/>
            <person name="Hudson A.O."/>
        </authorList>
    </citation>
    <scope>NUCLEOTIDE SEQUENCE [LARGE SCALE GENOMIC DNA]</scope>
    <source>
        <strain evidence="11 12">RIT379</strain>
    </source>
</reference>
<evidence type="ECO:0000259" key="10">
    <source>
        <dbReference type="Pfam" id="PF12849"/>
    </source>
</evidence>
<dbReference type="PANTHER" id="PTHR30570:SF1">
    <property type="entry name" value="PHOSPHATE-BINDING PROTEIN PSTS"/>
    <property type="match status" value="1"/>
</dbReference>
<dbReference type="AlphaFoldDB" id="A0A0J1ILU1"/>
<evidence type="ECO:0000256" key="8">
    <source>
        <dbReference type="ARBA" id="ARBA00023288"/>
    </source>
</evidence>
<evidence type="ECO:0000313" key="12">
    <source>
        <dbReference type="Proteomes" id="UP000036045"/>
    </source>
</evidence>
<feature type="transmembrane region" description="Helical" evidence="9">
    <location>
        <begin position="12"/>
        <end position="33"/>
    </location>
</feature>
<gene>
    <name evidence="11" type="ORF">ABW02_07705</name>
</gene>
<dbReference type="Proteomes" id="UP000036045">
    <property type="component" value="Unassembled WGS sequence"/>
</dbReference>
<feature type="transmembrane region" description="Helical" evidence="9">
    <location>
        <begin position="39"/>
        <end position="58"/>
    </location>
</feature>
<keyword evidence="8" id="KW-0449">Lipoprotein</keyword>
<dbReference type="SUPFAM" id="SSF53850">
    <property type="entry name" value="Periplasmic binding protein-like II"/>
    <property type="match status" value="1"/>
</dbReference>
<proteinExistence type="inferred from homology"/>
<evidence type="ECO:0000256" key="2">
    <source>
        <dbReference type="ARBA" id="ARBA00004193"/>
    </source>
</evidence>
<keyword evidence="9" id="KW-0472">Membrane</keyword>
<dbReference type="EMBL" id="LDPH01000006">
    <property type="protein sequence ID" value="KLV26863.1"/>
    <property type="molecule type" value="Genomic_DNA"/>
</dbReference>
<name>A0A0J1ILU1_NIACI</name>
<keyword evidence="5" id="KW-0592">Phosphate transport</keyword>
<dbReference type="InterPro" id="IPR050811">
    <property type="entry name" value="Phosphate_ABC_transporter"/>
</dbReference>
<dbReference type="GO" id="GO:0006817">
    <property type="term" value="P:phosphate ion transport"/>
    <property type="evidence" value="ECO:0007669"/>
    <property type="project" value="UniProtKB-KW"/>
</dbReference>
<dbReference type="PANTHER" id="PTHR30570">
    <property type="entry name" value="PERIPLASMIC PHOSPHATE BINDING COMPONENT OF PHOSPHATE ABC TRANSPORTER"/>
    <property type="match status" value="1"/>
</dbReference>
<comment type="function">
    <text evidence="1">Part of the ABC transporter complex PstSACB involved in phosphate import.</text>
</comment>